<evidence type="ECO:0000313" key="3">
    <source>
        <dbReference type="Proteomes" id="UP001056255"/>
    </source>
</evidence>
<feature type="chain" id="PRO_5046997506" description="Lipoprotein" evidence="1">
    <location>
        <begin position="22"/>
        <end position="171"/>
    </location>
</feature>
<gene>
    <name evidence="2" type="ORF">K6Q96_22715</name>
</gene>
<keyword evidence="3" id="KW-1185">Reference proteome</keyword>
<name>A0ABY4WZZ2_9GAMM</name>
<reference evidence="2" key="1">
    <citation type="submission" date="2021-08" db="EMBL/GenBank/DDBJ databases">
        <authorList>
            <person name="Sakaguchi M."/>
            <person name="Kikuchi T."/>
            <person name="Urbanczyk H."/>
        </authorList>
    </citation>
    <scope>NUCLEOTIDE SEQUENCE</scope>
    <source>
        <strain evidence="2">020920N</strain>
    </source>
</reference>
<evidence type="ECO:0000256" key="1">
    <source>
        <dbReference type="SAM" id="SignalP"/>
    </source>
</evidence>
<dbReference type="RefSeq" id="WP_251880385.1">
    <property type="nucleotide sequence ID" value="NZ_CP082276.1"/>
</dbReference>
<organism evidence="2 3">
    <name type="scientific">Grimontia kaedaensis</name>
    <dbReference type="NCBI Taxonomy" id="2872157"/>
    <lineage>
        <taxon>Bacteria</taxon>
        <taxon>Pseudomonadati</taxon>
        <taxon>Pseudomonadota</taxon>
        <taxon>Gammaproteobacteria</taxon>
        <taxon>Vibrionales</taxon>
        <taxon>Vibrionaceae</taxon>
        <taxon>Grimontia</taxon>
    </lineage>
</organism>
<proteinExistence type="predicted"/>
<dbReference type="EMBL" id="CP082276">
    <property type="protein sequence ID" value="USH04540.1"/>
    <property type="molecule type" value="Genomic_DNA"/>
</dbReference>
<feature type="signal peptide" evidence="1">
    <location>
        <begin position="1"/>
        <end position="21"/>
    </location>
</feature>
<keyword evidence="1" id="KW-0732">Signal</keyword>
<sequence length="171" mass="19201">MKNSYLIFLVSVLLLNGCVSFTEYEPPTSGPTANLRIKSNDIVTAFQVMDSNCENMKELEVLGNILMNRSEEESSNGMPWLPGRKGEIEPKDYKELVIPAGKPFHLYYFGASKIVTGKYCHGNQIIEVEEGANYEFDMSCSAFYGVKIVKEDNGYKAGVINSRMPEKFCKI</sequence>
<evidence type="ECO:0008006" key="4">
    <source>
        <dbReference type="Google" id="ProtNLM"/>
    </source>
</evidence>
<dbReference type="Proteomes" id="UP001056255">
    <property type="component" value="Chromosome II"/>
</dbReference>
<protein>
    <recommendedName>
        <fullName evidence="4">Lipoprotein</fullName>
    </recommendedName>
</protein>
<accession>A0ABY4WZZ2</accession>
<evidence type="ECO:0000313" key="2">
    <source>
        <dbReference type="EMBL" id="USH04540.1"/>
    </source>
</evidence>